<name>A0A392UBM4_9FABA</name>
<evidence type="ECO:0000313" key="2">
    <source>
        <dbReference type="EMBL" id="MCI70094.1"/>
    </source>
</evidence>
<feature type="region of interest" description="Disordered" evidence="1">
    <location>
        <begin position="31"/>
        <end position="57"/>
    </location>
</feature>
<reference evidence="2 3" key="1">
    <citation type="journal article" date="2018" name="Front. Plant Sci.">
        <title>Red Clover (Trifolium pratense) and Zigzag Clover (T. medium) - A Picture of Genomic Similarities and Differences.</title>
        <authorList>
            <person name="Dluhosova J."/>
            <person name="Istvanek J."/>
            <person name="Nedelnik J."/>
            <person name="Repkova J."/>
        </authorList>
    </citation>
    <scope>NUCLEOTIDE SEQUENCE [LARGE SCALE GENOMIC DNA]</scope>
    <source>
        <strain evidence="3">cv. 10/8</strain>
        <tissue evidence="2">Leaf</tissue>
    </source>
</reference>
<protein>
    <submittedName>
        <fullName evidence="2">Zinc finger protein NUTCRACKER-like</fullName>
    </submittedName>
</protein>
<proteinExistence type="predicted"/>
<accession>A0A392UBM4</accession>
<keyword evidence="3" id="KW-1185">Reference proteome</keyword>
<organism evidence="2 3">
    <name type="scientific">Trifolium medium</name>
    <dbReference type="NCBI Taxonomy" id="97028"/>
    <lineage>
        <taxon>Eukaryota</taxon>
        <taxon>Viridiplantae</taxon>
        <taxon>Streptophyta</taxon>
        <taxon>Embryophyta</taxon>
        <taxon>Tracheophyta</taxon>
        <taxon>Spermatophyta</taxon>
        <taxon>Magnoliopsida</taxon>
        <taxon>eudicotyledons</taxon>
        <taxon>Gunneridae</taxon>
        <taxon>Pentapetalae</taxon>
        <taxon>rosids</taxon>
        <taxon>fabids</taxon>
        <taxon>Fabales</taxon>
        <taxon>Fabaceae</taxon>
        <taxon>Papilionoideae</taxon>
        <taxon>50 kb inversion clade</taxon>
        <taxon>NPAAA clade</taxon>
        <taxon>Hologalegina</taxon>
        <taxon>IRL clade</taxon>
        <taxon>Trifolieae</taxon>
        <taxon>Trifolium</taxon>
    </lineage>
</organism>
<feature type="non-terminal residue" evidence="2">
    <location>
        <position position="57"/>
    </location>
</feature>
<evidence type="ECO:0000313" key="3">
    <source>
        <dbReference type="Proteomes" id="UP000265520"/>
    </source>
</evidence>
<comment type="caution">
    <text evidence="2">The sequence shown here is derived from an EMBL/GenBank/DDBJ whole genome shotgun (WGS) entry which is preliminary data.</text>
</comment>
<evidence type="ECO:0000256" key="1">
    <source>
        <dbReference type="SAM" id="MobiDB-lite"/>
    </source>
</evidence>
<dbReference type="AlphaFoldDB" id="A0A392UBM4"/>
<sequence length="57" mass="5572">MSATALLQKAAQMGAAATNASLLRGLGIVSSSASTSSGQQDSLHWGLGQAEPEGSGL</sequence>
<dbReference type="Proteomes" id="UP000265520">
    <property type="component" value="Unassembled WGS sequence"/>
</dbReference>
<dbReference type="EMBL" id="LXQA010768692">
    <property type="protein sequence ID" value="MCI70094.1"/>
    <property type="molecule type" value="Genomic_DNA"/>
</dbReference>